<gene>
    <name evidence="2" type="ORF">DFR71_6607</name>
</gene>
<proteinExistence type="predicted"/>
<organism evidence="2 3">
    <name type="scientific">Nocardia alba</name>
    <dbReference type="NCBI Taxonomy" id="225051"/>
    <lineage>
        <taxon>Bacteria</taxon>
        <taxon>Bacillati</taxon>
        <taxon>Actinomycetota</taxon>
        <taxon>Actinomycetes</taxon>
        <taxon>Mycobacteriales</taxon>
        <taxon>Nocardiaceae</taxon>
        <taxon>Nocardia</taxon>
    </lineage>
</organism>
<feature type="region of interest" description="Disordered" evidence="1">
    <location>
        <begin position="1"/>
        <end position="96"/>
    </location>
</feature>
<evidence type="ECO:0000313" key="2">
    <source>
        <dbReference type="EMBL" id="TCJ89396.1"/>
    </source>
</evidence>
<feature type="compositionally biased region" description="Polar residues" evidence="1">
    <location>
        <begin position="1"/>
        <end position="12"/>
    </location>
</feature>
<dbReference type="EMBL" id="SMFR01000012">
    <property type="protein sequence ID" value="TCJ89396.1"/>
    <property type="molecule type" value="Genomic_DNA"/>
</dbReference>
<reference evidence="2 3" key="1">
    <citation type="submission" date="2019-03" db="EMBL/GenBank/DDBJ databases">
        <title>Genomic Encyclopedia of Type Strains, Phase IV (KMG-IV): sequencing the most valuable type-strain genomes for metagenomic binning, comparative biology and taxonomic classification.</title>
        <authorList>
            <person name="Goeker M."/>
        </authorList>
    </citation>
    <scope>NUCLEOTIDE SEQUENCE [LARGE SCALE GENOMIC DNA]</scope>
    <source>
        <strain evidence="2 3">DSM 44684</strain>
    </source>
</reference>
<keyword evidence="3" id="KW-1185">Reference proteome</keyword>
<sequence length="213" mass="22014">MRWCKSSRQVASSRGDGRCPPEEVAADRRIGLPDPQGRNDFRRPGGPVSGSEISALRESAPVSITPGAPAPRKRTAPVASPRRRRAEAVSGQFGADAPEVGGSGLVITGCAAVTAPVAPPHGCARWTDRRANASLLTVARPRSVPAEGGTATSRAAGSHADPTRPPTTTTTGTTEEGHAHSSYRCSRADARRAGVLRGRGRSRAGACRAGRGL</sequence>
<evidence type="ECO:0000313" key="3">
    <source>
        <dbReference type="Proteomes" id="UP000294856"/>
    </source>
</evidence>
<protein>
    <submittedName>
        <fullName evidence="2">Uncharacterized protein</fullName>
    </submittedName>
</protein>
<accession>A0A4R1F501</accession>
<comment type="caution">
    <text evidence="2">The sequence shown here is derived from an EMBL/GenBank/DDBJ whole genome shotgun (WGS) entry which is preliminary data.</text>
</comment>
<evidence type="ECO:0000256" key="1">
    <source>
        <dbReference type="SAM" id="MobiDB-lite"/>
    </source>
</evidence>
<dbReference type="Proteomes" id="UP000294856">
    <property type="component" value="Unassembled WGS sequence"/>
</dbReference>
<feature type="compositionally biased region" description="Basic and acidic residues" evidence="1">
    <location>
        <begin position="15"/>
        <end position="43"/>
    </location>
</feature>
<name>A0A4R1F501_9NOCA</name>
<feature type="compositionally biased region" description="Low complexity" evidence="1">
    <location>
        <begin position="203"/>
        <end position="213"/>
    </location>
</feature>
<feature type="region of interest" description="Disordered" evidence="1">
    <location>
        <begin position="141"/>
        <end position="213"/>
    </location>
</feature>
<dbReference type="AlphaFoldDB" id="A0A4R1F501"/>
<feature type="compositionally biased region" description="Basic residues" evidence="1">
    <location>
        <begin position="71"/>
        <end position="85"/>
    </location>
</feature>